<keyword evidence="3" id="KW-1133">Transmembrane helix</keyword>
<evidence type="ECO:0000256" key="3">
    <source>
        <dbReference type="SAM" id="Phobius"/>
    </source>
</evidence>
<dbReference type="AlphaFoldDB" id="A0A8H7ZM93"/>
<accession>A0A8H7ZM93</accession>
<dbReference type="Proteomes" id="UP000673691">
    <property type="component" value="Unassembled WGS sequence"/>
</dbReference>
<sequence>VLDVKAPAACAAAAPCYLESANGIVQAGRAEQHGRQFRTPDRTFDEELAFLDDIEGEISRTLNCRESVADVRSRPPGAFGTAEQAVDPNVERIRQMDQLLYDKHEEVGNLGNLAKTLLGFLRKSPGFHTAALLSRCCRVTQVESLRRAVRDMRQDMERVLREQKAQDEAQSQTQACLDELERLSGELRDARVALSEKQSLIDRLLAQQAKAAATCPACSSVGPGAPAPSPWEANSSGRCTPVKGATAAGSVERERAAAAAATSRAEELRAQLGKAVADLKRLAAERARLAEAGNALRAEIRGLKDAAKRSRANKATQSRLGAQDFYLSPRVFPFFFFFFFLWIPASRILGRLASDTRVNGALGNPFFDIPRSPRSANR</sequence>
<keyword evidence="5" id="KW-1185">Reference proteome</keyword>
<gene>
    <name evidence="4" type="ORF">BJ554DRAFT_4715</name>
</gene>
<feature type="coiled-coil region" evidence="1">
    <location>
        <begin position="142"/>
        <end position="200"/>
    </location>
</feature>
<keyword evidence="3" id="KW-0472">Membrane</keyword>
<comment type="caution">
    <text evidence="4">The sequence shown here is derived from an EMBL/GenBank/DDBJ whole genome shotgun (WGS) entry which is preliminary data.</text>
</comment>
<feature type="region of interest" description="Disordered" evidence="2">
    <location>
        <begin position="217"/>
        <end position="238"/>
    </location>
</feature>
<feature type="coiled-coil region" evidence="1">
    <location>
        <begin position="251"/>
        <end position="299"/>
    </location>
</feature>
<proteinExistence type="predicted"/>
<organism evidence="4 5">
    <name type="scientific">Olpidium bornovanus</name>
    <dbReference type="NCBI Taxonomy" id="278681"/>
    <lineage>
        <taxon>Eukaryota</taxon>
        <taxon>Fungi</taxon>
        <taxon>Fungi incertae sedis</taxon>
        <taxon>Olpidiomycota</taxon>
        <taxon>Olpidiomycotina</taxon>
        <taxon>Olpidiomycetes</taxon>
        <taxon>Olpidiales</taxon>
        <taxon>Olpidiaceae</taxon>
        <taxon>Olpidium</taxon>
    </lineage>
</organism>
<name>A0A8H7ZM93_9FUNG</name>
<feature type="non-terminal residue" evidence="4">
    <location>
        <position position="1"/>
    </location>
</feature>
<keyword evidence="1" id="KW-0175">Coiled coil</keyword>
<evidence type="ECO:0000313" key="5">
    <source>
        <dbReference type="Proteomes" id="UP000673691"/>
    </source>
</evidence>
<evidence type="ECO:0000256" key="1">
    <source>
        <dbReference type="SAM" id="Coils"/>
    </source>
</evidence>
<keyword evidence="3" id="KW-0812">Transmembrane</keyword>
<feature type="transmembrane region" description="Helical" evidence="3">
    <location>
        <begin position="331"/>
        <end position="349"/>
    </location>
</feature>
<dbReference type="EMBL" id="JAEFCI010012841">
    <property type="protein sequence ID" value="KAG5455760.1"/>
    <property type="molecule type" value="Genomic_DNA"/>
</dbReference>
<evidence type="ECO:0000256" key="2">
    <source>
        <dbReference type="SAM" id="MobiDB-lite"/>
    </source>
</evidence>
<evidence type="ECO:0000313" key="4">
    <source>
        <dbReference type="EMBL" id="KAG5455760.1"/>
    </source>
</evidence>
<protein>
    <submittedName>
        <fullName evidence="4">Uncharacterized protein</fullName>
    </submittedName>
</protein>
<reference evidence="4 5" key="1">
    <citation type="journal article" name="Sci. Rep.">
        <title>Genome-scale phylogenetic analyses confirm Olpidium as the closest living zoosporic fungus to the non-flagellated, terrestrial fungi.</title>
        <authorList>
            <person name="Chang Y."/>
            <person name="Rochon D."/>
            <person name="Sekimoto S."/>
            <person name="Wang Y."/>
            <person name="Chovatia M."/>
            <person name="Sandor L."/>
            <person name="Salamov A."/>
            <person name="Grigoriev I.V."/>
            <person name="Stajich J.E."/>
            <person name="Spatafora J.W."/>
        </authorList>
    </citation>
    <scope>NUCLEOTIDE SEQUENCE [LARGE SCALE GENOMIC DNA]</scope>
    <source>
        <strain evidence="4">S191</strain>
    </source>
</reference>